<feature type="compositionally biased region" description="Polar residues" evidence="1">
    <location>
        <begin position="1"/>
        <end position="12"/>
    </location>
</feature>
<proteinExistence type="predicted"/>
<dbReference type="EnsemblPlants" id="ORUFI02G09100.1">
    <property type="protein sequence ID" value="ORUFI02G09100.1"/>
    <property type="gene ID" value="ORUFI02G09100"/>
</dbReference>
<dbReference type="AlphaFoldDB" id="A0A0E0NBV0"/>
<evidence type="ECO:0000313" key="2">
    <source>
        <dbReference type="EnsemblPlants" id="ORUFI02G09100.1"/>
    </source>
</evidence>
<reference evidence="2" key="2">
    <citation type="submission" date="2015-06" db="UniProtKB">
        <authorList>
            <consortium name="EnsemblPlants"/>
        </authorList>
    </citation>
    <scope>IDENTIFICATION</scope>
</reference>
<reference evidence="3" key="1">
    <citation type="submission" date="2013-06" db="EMBL/GenBank/DDBJ databases">
        <authorList>
            <person name="Zhao Q."/>
        </authorList>
    </citation>
    <scope>NUCLEOTIDE SEQUENCE</scope>
    <source>
        <strain evidence="3">cv. W1943</strain>
    </source>
</reference>
<accession>A0A0E0NBV0</accession>
<evidence type="ECO:0000256" key="1">
    <source>
        <dbReference type="SAM" id="MobiDB-lite"/>
    </source>
</evidence>
<evidence type="ECO:0000313" key="3">
    <source>
        <dbReference type="Proteomes" id="UP000008022"/>
    </source>
</evidence>
<dbReference type="Gramene" id="ORUFI02G09100.1">
    <property type="protein sequence ID" value="ORUFI02G09100.1"/>
    <property type="gene ID" value="ORUFI02G09100"/>
</dbReference>
<organism evidence="2 3">
    <name type="scientific">Oryza rufipogon</name>
    <name type="common">Brownbeard rice</name>
    <name type="synonym">Asian wild rice</name>
    <dbReference type="NCBI Taxonomy" id="4529"/>
    <lineage>
        <taxon>Eukaryota</taxon>
        <taxon>Viridiplantae</taxon>
        <taxon>Streptophyta</taxon>
        <taxon>Embryophyta</taxon>
        <taxon>Tracheophyta</taxon>
        <taxon>Spermatophyta</taxon>
        <taxon>Magnoliopsida</taxon>
        <taxon>Liliopsida</taxon>
        <taxon>Poales</taxon>
        <taxon>Poaceae</taxon>
        <taxon>BOP clade</taxon>
        <taxon>Oryzoideae</taxon>
        <taxon>Oryzeae</taxon>
        <taxon>Oryzinae</taxon>
        <taxon>Oryza</taxon>
    </lineage>
</organism>
<keyword evidence="3" id="KW-1185">Reference proteome</keyword>
<name>A0A0E0NBV0_ORYRU</name>
<protein>
    <submittedName>
        <fullName evidence="2">Uncharacterized protein</fullName>
    </submittedName>
</protein>
<sequence length="145" mass="16248">MTATPRSWTSPRQVAARSPADHIPAAAGTEVTARATTAMEASARTIAEEAVVRAPSANPYNSSERCLLPLARPNCFPVAHTSFMSWRDESRPKIVNNLRRGHLAKWSLLQPSQCERSTTIECLIAKLRPRARWLQLLRKRQPYSE</sequence>
<dbReference type="Proteomes" id="UP000008022">
    <property type="component" value="Unassembled WGS sequence"/>
</dbReference>
<dbReference type="OMA" id="MSWRDES"/>
<feature type="region of interest" description="Disordered" evidence="1">
    <location>
        <begin position="1"/>
        <end position="26"/>
    </location>
</feature>
<dbReference type="HOGENOM" id="CLU_1799549_0_0_1"/>